<dbReference type="Proteomes" id="UP000664303">
    <property type="component" value="Unassembled WGS sequence"/>
</dbReference>
<organism evidence="2 3">
    <name type="scientific">Parahaliea mediterranea</name>
    <dbReference type="NCBI Taxonomy" id="651086"/>
    <lineage>
        <taxon>Bacteria</taxon>
        <taxon>Pseudomonadati</taxon>
        <taxon>Pseudomonadota</taxon>
        <taxon>Gammaproteobacteria</taxon>
        <taxon>Cellvibrionales</taxon>
        <taxon>Halieaceae</taxon>
        <taxon>Parahaliea</taxon>
    </lineage>
</organism>
<reference evidence="2" key="1">
    <citation type="submission" date="2021-02" db="EMBL/GenBank/DDBJ databases">
        <title>PHA producing bacteria isolated from coastal sediment in Guangdong, Shenzhen.</title>
        <authorList>
            <person name="Zheng W."/>
            <person name="Yu S."/>
            <person name="Huang Y."/>
        </authorList>
    </citation>
    <scope>NUCLEOTIDE SEQUENCE</scope>
    <source>
        <strain evidence="2">TN14-10</strain>
    </source>
</reference>
<proteinExistence type="predicted"/>
<dbReference type="InterPro" id="IPR052519">
    <property type="entry name" value="Euk-type_GlcNAc_Kinase"/>
</dbReference>
<dbReference type="Pfam" id="PF01869">
    <property type="entry name" value="BcrAD_BadFG"/>
    <property type="match status" value="1"/>
</dbReference>
<sequence length="302" mass="30666">MNCAQAGAGALFLGIDGGGSKCRALLANEVGRELGSGTAGPANPFQNFEQACASIRQAADQALTDAGLASADLARVIAGVGLAGVNIPRIHQRMSQWRHPFAAMYLTTDIHVACLGAHGGEDGAVIVAGTGSVGYVCRHGRSHSYGAHGFPFGDKGSGAWIGLEALKAALLALDGLGPGTALLPAIEGRLEVDGLDIVAHMAGARSRDYAALAPLVLECAERGDAVALDIVRAAAAYFDHLAAKLLGHGADRFALLGGLARRIAPWLSPTSRAALVPARGQPDRGALAFAMARAATAVAEPG</sequence>
<dbReference type="PANTHER" id="PTHR43190">
    <property type="entry name" value="N-ACETYL-D-GLUCOSAMINE KINASE"/>
    <property type="match status" value="1"/>
</dbReference>
<evidence type="ECO:0000313" key="3">
    <source>
        <dbReference type="Proteomes" id="UP000664303"/>
    </source>
</evidence>
<dbReference type="CDD" id="cd24082">
    <property type="entry name" value="ASKHA_NBD_GspK-like"/>
    <property type="match status" value="1"/>
</dbReference>
<keyword evidence="3" id="KW-1185">Reference proteome</keyword>
<comment type="caution">
    <text evidence="2">The sequence shown here is derived from an EMBL/GenBank/DDBJ whole genome shotgun (WGS) entry which is preliminary data.</text>
</comment>
<dbReference type="EMBL" id="JAFKCZ010000001">
    <property type="protein sequence ID" value="MBN7795054.1"/>
    <property type="molecule type" value="Genomic_DNA"/>
</dbReference>
<dbReference type="NCBIfam" id="NF046058">
    <property type="entry name" value="NagK_SO3507"/>
    <property type="match status" value="1"/>
</dbReference>
<accession>A0A939DBN7</accession>
<gene>
    <name evidence="2" type="ORF">JYP50_00530</name>
</gene>
<dbReference type="InterPro" id="IPR002731">
    <property type="entry name" value="ATPase_BadF"/>
</dbReference>
<feature type="domain" description="ATPase BadF/BadG/BcrA/BcrD type" evidence="1">
    <location>
        <begin position="13"/>
        <end position="262"/>
    </location>
</feature>
<name>A0A939DBN7_9GAMM</name>
<dbReference type="InterPro" id="IPR043129">
    <property type="entry name" value="ATPase_NBD"/>
</dbReference>
<protein>
    <submittedName>
        <fullName evidence="2">ATPase</fullName>
    </submittedName>
</protein>
<dbReference type="PANTHER" id="PTHR43190:SF3">
    <property type="entry name" value="N-ACETYL-D-GLUCOSAMINE KINASE"/>
    <property type="match status" value="1"/>
</dbReference>
<dbReference type="Gene3D" id="3.30.420.40">
    <property type="match status" value="2"/>
</dbReference>
<dbReference type="AlphaFoldDB" id="A0A939DBN7"/>
<evidence type="ECO:0000313" key="2">
    <source>
        <dbReference type="EMBL" id="MBN7795054.1"/>
    </source>
</evidence>
<evidence type="ECO:0000259" key="1">
    <source>
        <dbReference type="Pfam" id="PF01869"/>
    </source>
</evidence>
<dbReference type="SUPFAM" id="SSF53067">
    <property type="entry name" value="Actin-like ATPase domain"/>
    <property type="match status" value="2"/>
</dbReference>